<dbReference type="InterPro" id="IPR041673">
    <property type="entry name" value="TetR_C_23"/>
</dbReference>
<reference evidence="4 5" key="1">
    <citation type="submission" date="2020-07" db="EMBL/GenBank/DDBJ databases">
        <title>Sequencing the genomes of 1000 actinobacteria strains.</title>
        <authorList>
            <person name="Klenk H.-P."/>
        </authorList>
    </citation>
    <scope>NUCLEOTIDE SEQUENCE [LARGE SCALE GENOMIC DNA]</scope>
    <source>
        <strain evidence="4 5">DSM 102047</strain>
    </source>
</reference>
<dbReference type="RefSeq" id="WP_179389932.1">
    <property type="nucleotide sequence ID" value="NZ_JACBYQ010000002.1"/>
</dbReference>
<dbReference type="InterPro" id="IPR023772">
    <property type="entry name" value="DNA-bd_HTH_TetR-type_CS"/>
</dbReference>
<dbReference type="PROSITE" id="PS50977">
    <property type="entry name" value="HTH_TETR_2"/>
    <property type="match status" value="1"/>
</dbReference>
<sequence length="218" mass="24329">MTAKSEQTRQLVIDTALGMFRERGFEKTTMRAIAQEASISLGSAYYYFESKDDLVQELYSRIQLEHRATAINAIRTESSLSKRLQAVFAAGFTVMEPYHDFGTAFLQTAISPSNTASPFHEASSDSREDAIELFRLALDGASPATPASLRQDLPELLWLGYMALVFFWVNDRSENQYRSKALANGIAPLITRLLTLAKLPIARKVVEDAVSLIRKARS</sequence>
<dbReference type="SUPFAM" id="SSF46689">
    <property type="entry name" value="Homeodomain-like"/>
    <property type="match status" value="1"/>
</dbReference>
<dbReference type="InterPro" id="IPR009057">
    <property type="entry name" value="Homeodomain-like_sf"/>
</dbReference>
<dbReference type="InterPro" id="IPR036271">
    <property type="entry name" value="Tet_transcr_reg_TetR-rel_C_sf"/>
</dbReference>
<dbReference type="AlphaFoldDB" id="A0A7Y9LV83"/>
<evidence type="ECO:0000256" key="1">
    <source>
        <dbReference type="ARBA" id="ARBA00023125"/>
    </source>
</evidence>
<dbReference type="Pfam" id="PF17931">
    <property type="entry name" value="TetR_C_23"/>
    <property type="match status" value="1"/>
</dbReference>
<dbReference type="PROSITE" id="PS01081">
    <property type="entry name" value="HTH_TETR_1"/>
    <property type="match status" value="1"/>
</dbReference>
<name>A0A7Y9LV83_9MICC</name>
<keyword evidence="5" id="KW-1185">Reference proteome</keyword>
<dbReference type="Pfam" id="PF00440">
    <property type="entry name" value="TetR_N"/>
    <property type="match status" value="1"/>
</dbReference>
<dbReference type="InterPro" id="IPR050624">
    <property type="entry name" value="HTH-type_Tx_Regulator"/>
</dbReference>
<evidence type="ECO:0000313" key="5">
    <source>
        <dbReference type="Proteomes" id="UP000521748"/>
    </source>
</evidence>
<comment type="caution">
    <text evidence="4">The sequence shown here is derived from an EMBL/GenBank/DDBJ whole genome shotgun (WGS) entry which is preliminary data.</text>
</comment>
<keyword evidence="1 2" id="KW-0238">DNA-binding</keyword>
<dbReference type="GO" id="GO:0003677">
    <property type="term" value="F:DNA binding"/>
    <property type="evidence" value="ECO:0007669"/>
    <property type="project" value="UniProtKB-UniRule"/>
</dbReference>
<dbReference type="InterPro" id="IPR001647">
    <property type="entry name" value="HTH_TetR"/>
</dbReference>
<evidence type="ECO:0000256" key="2">
    <source>
        <dbReference type="PROSITE-ProRule" id="PRU00335"/>
    </source>
</evidence>
<evidence type="ECO:0000313" key="4">
    <source>
        <dbReference type="EMBL" id="NYE96250.1"/>
    </source>
</evidence>
<dbReference type="Proteomes" id="UP000521748">
    <property type="component" value="Unassembled WGS sequence"/>
</dbReference>
<dbReference type="PRINTS" id="PR00455">
    <property type="entry name" value="HTHTETR"/>
</dbReference>
<proteinExistence type="predicted"/>
<dbReference type="PANTHER" id="PTHR43479">
    <property type="entry name" value="ACREF/ENVCD OPERON REPRESSOR-RELATED"/>
    <property type="match status" value="1"/>
</dbReference>
<gene>
    <name evidence="4" type="ORF">FHU41_002500</name>
</gene>
<organism evidence="4 5">
    <name type="scientific">Psychromicrobium silvestre</name>
    <dbReference type="NCBI Taxonomy" id="1645614"/>
    <lineage>
        <taxon>Bacteria</taxon>
        <taxon>Bacillati</taxon>
        <taxon>Actinomycetota</taxon>
        <taxon>Actinomycetes</taxon>
        <taxon>Micrococcales</taxon>
        <taxon>Micrococcaceae</taxon>
        <taxon>Psychromicrobium</taxon>
    </lineage>
</organism>
<dbReference type="Gene3D" id="1.10.357.10">
    <property type="entry name" value="Tetracycline Repressor, domain 2"/>
    <property type="match status" value="1"/>
</dbReference>
<dbReference type="SUPFAM" id="SSF48498">
    <property type="entry name" value="Tetracyclin repressor-like, C-terminal domain"/>
    <property type="match status" value="1"/>
</dbReference>
<dbReference type="EMBL" id="JACBYQ010000002">
    <property type="protein sequence ID" value="NYE96250.1"/>
    <property type="molecule type" value="Genomic_DNA"/>
</dbReference>
<feature type="domain" description="HTH tetR-type" evidence="3">
    <location>
        <begin position="6"/>
        <end position="66"/>
    </location>
</feature>
<evidence type="ECO:0000259" key="3">
    <source>
        <dbReference type="PROSITE" id="PS50977"/>
    </source>
</evidence>
<accession>A0A7Y9LV83</accession>
<protein>
    <submittedName>
        <fullName evidence="4">AcrR family transcriptional regulator</fullName>
    </submittedName>
</protein>
<dbReference type="PANTHER" id="PTHR43479:SF11">
    <property type="entry name" value="ACREF_ENVCD OPERON REPRESSOR-RELATED"/>
    <property type="match status" value="1"/>
</dbReference>
<feature type="DNA-binding region" description="H-T-H motif" evidence="2">
    <location>
        <begin position="29"/>
        <end position="48"/>
    </location>
</feature>